<organism evidence="3 4">
    <name type="scientific">Methylomarinovum caldicuralii</name>
    <dbReference type="NCBI Taxonomy" id="438856"/>
    <lineage>
        <taxon>Bacteria</taxon>
        <taxon>Pseudomonadati</taxon>
        <taxon>Pseudomonadota</taxon>
        <taxon>Gammaproteobacteria</taxon>
        <taxon>Methylococcales</taxon>
        <taxon>Methylothermaceae</taxon>
        <taxon>Methylomarinovum</taxon>
    </lineage>
</organism>
<dbReference type="KEGG" id="mcau:MIT9_P0218"/>
<dbReference type="PANTHER" id="PTHR38109:SF1">
    <property type="entry name" value="PROTEIN YCGL"/>
    <property type="match status" value="1"/>
</dbReference>
<dbReference type="InterPro" id="IPR038068">
    <property type="entry name" value="YcgL-like_sf"/>
</dbReference>
<evidence type="ECO:0000259" key="2">
    <source>
        <dbReference type="PROSITE" id="PS51648"/>
    </source>
</evidence>
<accession>A0AAU9C886</accession>
<dbReference type="PROSITE" id="PS51648">
    <property type="entry name" value="YCGL"/>
    <property type="match status" value="1"/>
</dbReference>
<evidence type="ECO:0000256" key="1">
    <source>
        <dbReference type="HAMAP-Rule" id="MF_01866"/>
    </source>
</evidence>
<dbReference type="HAMAP" id="MF_01866">
    <property type="entry name" value="UPF0745"/>
    <property type="match status" value="1"/>
</dbReference>
<evidence type="ECO:0000313" key="4">
    <source>
        <dbReference type="Proteomes" id="UP001321825"/>
    </source>
</evidence>
<dbReference type="PANTHER" id="PTHR38109">
    <property type="entry name" value="PROTEIN YCGL"/>
    <property type="match status" value="1"/>
</dbReference>
<dbReference type="SUPFAM" id="SSF160191">
    <property type="entry name" value="YcgL-like"/>
    <property type="match status" value="1"/>
</dbReference>
<dbReference type="EMBL" id="AP024714">
    <property type="protein sequence ID" value="BCX80644.1"/>
    <property type="molecule type" value="Genomic_DNA"/>
</dbReference>
<gene>
    <name evidence="3" type="ORF">MIT9_P0218</name>
</gene>
<name>A0AAU9C886_9GAMM</name>
<sequence length="81" mass="9675">MKCYIYRSRKRDEMYLYLRDKDDFSPVPAELMRHFVNPVFVFELDLTPERKLARADVVQVMANLREHGYHLQPPPPKEPLG</sequence>
<proteinExistence type="inferred from homology"/>
<feature type="domain" description="YcgL" evidence="2">
    <location>
        <begin position="1"/>
        <end position="81"/>
    </location>
</feature>
<protein>
    <recommendedName>
        <fullName evidence="1">YcgL domain-containing protein MIT9_P0218</fullName>
    </recommendedName>
</protein>
<evidence type="ECO:0000313" key="3">
    <source>
        <dbReference type="EMBL" id="BCX80644.1"/>
    </source>
</evidence>
<dbReference type="RefSeq" id="WP_317705608.1">
    <property type="nucleotide sequence ID" value="NZ_AP024714.1"/>
</dbReference>
<dbReference type="Proteomes" id="UP001321825">
    <property type="component" value="Chromosome"/>
</dbReference>
<dbReference type="Gene3D" id="3.10.510.20">
    <property type="entry name" value="YcgL domain"/>
    <property type="match status" value="1"/>
</dbReference>
<dbReference type="AlphaFoldDB" id="A0AAU9C886"/>
<keyword evidence="4" id="KW-1185">Reference proteome</keyword>
<dbReference type="InterPro" id="IPR027354">
    <property type="entry name" value="YcgL_dom"/>
</dbReference>
<dbReference type="Pfam" id="PF05166">
    <property type="entry name" value="YcgL"/>
    <property type="match status" value="1"/>
</dbReference>
<reference evidence="4" key="1">
    <citation type="journal article" date="2024" name="Int. J. Syst. Evol. Microbiol.">
        <title>Methylomarinovum tepidoasis sp. nov., a moderately thermophilic methanotroph of the family Methylothermaceae isolated from a deep-sea hydrothermal field.</title>
        <authorList>
            <person name="Hirayama H."/>
            <person name="Takaki Y."/>
            <person name="Abe M."/>
            <person name="Miyazaki M."/>
            <person name="Uematsu K."/>
            <person name="Matsui Y."/>
            <person name="Takai K."/>
        </authorList>
    </citation>
    <scope>NUCLEOTIDE SEQUENCE [LARGE SCALE GENOMIC DNA]</scope>
    <source>
        <strain evidence="4">IT-9</strain>
    </source>
</reference>